<evidence type="ECO:0000256" key="5">
    <source>
        <dbReference type="ARBA" id="ARBA00022840"/>
    </source>
</evidence>
<feature type="domain" description="Mur ligase C-terminal" evidence="7">
    <location>
        <begin position="286"/>
        <end position="407"/>
    </location>
</feature>
<dbReference type="AlphaFoldDB" id="A0A6J7ILX2"/>
<dbReference type="InterPro" id="IPR004101">
    <property type="entry name" value="Mur_ligase_C"/>
</dbReference>
<keyword evidence="6" id="KW-0460">Magnesium</keyword>
<keyword evidence="2" id="KW-0436">Ligase</keyword>
<evidence type="ECO:0000256" key="3">
    <source>
        <dbReference type="ARBA" id="ARBA00022723"/>
    </source>
</evidence>
<dbReference type="NCBIfam" id="TIGR01499">
    <property type="entry name" value="folC"/>
    <property type="match status" value="1"/>
</dbReference>
<dbReference type="GO" id="GO:0005524">
    <property type="term" value="F:ATP binding"/>
    <property type="evidence" value="ECO:0007669"/>
    <property type="project" value="UniProtKB-KW"/>
</dbReference>
<dbReference type="GO" id="GO:0008841">
    <property type="term" value="F:dihydrofolate synthase activity"/>
    <property type="evidence" value="ECO:0007669"/>
    <property type="project" value="TreeGrafter"/>
</dbReference>
<dbReference type="InterPro" id="IPR018109">
    <property type="entry name" value="Folylpolyglutamate_synth_CS"/>
</dbReference>
<dbReference type="InterPro" id="IPR013221">
    <property type="entry name" value="Mur_ligase_cen"/>
</dbReference>
<dbReference type="Gene3D" id="3.90.190.20">
    <property type="entry name" value="Mur ligase, C-terminal domain"/>
    <property type="match status" value="1"/>
</dbReference>
<dbReference type="GO" id="GO:0005737">
    <property type="term" value="C:cytoplasm"/>
    <property type="evidence" value="ECO:0007669"/>
    <property type="project" value="TreeGrafter"/>
</dbReference>
<dbReference type="PANTHER" id="PTHR11136:SF0">
    <property type="entry name" value="DIHYDROFOLATE SYNTHETASE-RELATED"/>
    <property type="match status" value="1"/>
</dbReference>
<dbReference type="GO" id="GO:0004326">
    <property type="term" value="F:tetrahydrofolylpolyglutamate synthase activity"/>
    <property type="evidence" value="ECO:0007669"/>
    <property type="project" value="InterPro"/>
</dbReference>
<dbReference type="Pfam" id="PF02875">
    <property type="entry name" value="Mur_ligase_C"/>
    <property type="match status" value="1"/>
</dbReference>
<dbReference type="InterPro" id="IPR001645">
    <property type="entry name" value="Folylpolyglutamate_synth"/>
</dbReference>
<evidence type="ECO:0000256" key="1">
    <source>
        <dbReference type="ARBA" id="ARBA00008276"/>
    </source>
</evidence>
<dbReference type="PROSITE" id="PS01012">
    <property type="entry name" value="FOLYLPOLYGLU_SYNT_2"/>
    <property type="match status" value="1"/>
</dbReference>
<dbReference type="GO" id="GO:0046872">
    <property type="term" value="F:metal ion binding"/>
    <property type="evidence" value="ECO:0007669"/>
    <property type="project" value="UniProtKB-KW"/>
</dbReference>
<dbReference type="SUPFAM" id="SSF53244">
    <property type="entry name" value="MurD-like peptide ligases, peptide-binding domain"/>
    <property type="match status" value="1"/>
</dbReference>
<dbReference type="SUPFAM" id="SSF53623">
    <property type="entry name" value="MurD-like peptide ligases, catalytic domain"/>
    <property type="match status" value="1"/>
</dbReference>
<dbReference type="PIRSF" id="PIRSF001563">
    <property type="entry name" value="Folylpolyglu_synth"/>
    <property type="match status" value="1"/>
</dbReference>
<evidence type="ECO:0000256" key="6">
    <source>
        <dbReference type="ARBA" id="ARBA00022842"/>
    </source>
</evidence>
<keyword evidence="3" id="KW-0479">Metal-binding</keyword>
<dbReference type="InterPro" id="IPR036565">
    <property type="entry name" value="Mur-like_cat_sf"/>
</dbReference>
<comment type="similarity">
    <text evidence="1">Belongs to the folylpolyglutamate synthase family.</text>
</comment>
<protein>
    <submittedName>
        <fullName evidence="9">Unannotated protein</fullName>
    </submittedName>
</protein>
<evidence type="ECO:0000256" key="4">
    <source>
        <dbReference type="ARBA" id="ARBA00022741"/>
    </source>
</evidence>
<name>A0A6J7ILX2_9ZZZZ</name>
<dbReference type="PANTHER" id="PTHR11136">
    <property type="entry name" value="FOLYLPOLYGLUTAMATE SYNTHASE-RELATED"/>
    <property type="match status" value="1"/>
</dbReference>
<dbReference type="Pfam" id="PF08245">
    <property type="entry name" value="Mur_ligase_M"/>
    <property type="match status" value="1"/>
</dbReference>
<dbReference type="InterPro" id="IPR036615">
    <property type="entry name" value="Mur_ligase_C_dom_sf"/>
</dbReference>
<keyword evidence="5" id="KW-0067">ATP-binding</keyword>
<accession>A0A6J7ILX2</accession>
<evidence type="ECO:0000259" key="8">
    <source>
        <dbReference type="Pfam" id="PF08245"/>
    </source>
</evidence>
<dbReference type="EMBL" id="CAFBMX010000005">
    <property type="protein sequence ID" value="CAB4931342.1"/>
    <property type="molecule type" value="Genomic_DNA"/>
</dbReference>
<evidence type="ECO:0000256" key="2">
    <source>
        <dbReference type="ARBA" id="ARBA00022598"/>
    </source>
</evidence>
<evidence type="ECO:0000259" key="7">
    <source>
        <dbReference type="Pfam" id="PF02875"/>
    </source>
</evidence>
<gene>
    <name evidence="9" type="ORF">UFOPK3674_01169</name>
</gene>
<proteinExistence type="inferred from homology"/>
<feature type="domain" description="Mur ligase central" evidence="8">
    <location>
        <begin position="57"/>
        <end position="202"/>
    </location>
</feature>
<organism evidence="9">
    <name type="scientific">freshwater metagenome</name>
    <dbReference type="NCBI Taxonomy" id="449393"/>
    <lineage>
        <taxon>unclassified sequences</taxon>
        <taxon>metagenomes</taxon>
        <taxon>ecological metagenomes</taxon>
    </lineage>
</organism>
<dbReference type="Gene3D" id="3.40.1190.10">
    <property type="entry name" value="Mur-like, catalytic domain"/>
    <property type="match status" value="1"/>
</dbReference>
<evidence type="ECO:0000313" key="9">
    <source>
        <dbReference type="EMBL" id="CAB4931342.1"/>
    </source>
</evidence>
<reference evidence="9" key="1">
    <citation type="submission" date="2020-05" db="EMBL/GenBank/DDBJ databases">
        <authorList>
            <person name="Chiriac C."/>
            <person name="Salcher M."/>
            <person name="Ghai R."/>
            <person name="Kavagutti S V."/>
        </authorList>
    </citation>
    <scope>NUCLEOTIDE SEQUENCE</scope>
</reference>
<keyword evidence="4" id="KW-0547">Nucleotide-binding</keyword>
<sequence length="425" mass="44400">MTASVPQPSTDRLWTLADAEDWLRSLELFGMTFGLERMRRLMTALDAPQERFRSIHVVGSNGKSSTVRMIAAILQRHGLRCGAYLSPHLVAFNERVRVDGEDVPAQDFAEAMRRAARAAAAVNRTLPDGQVVTQFEALTAAAYDELARAQVDVAVVEAGLGGRFDATNVLPSEVAVLTNISLEHTRWLGPTIADIAAEKVDVVRAGSTLVVGPELHPDAVAVAQEVCAGRGAQLITATTDDLPSIPGAVPYQRHNLAVARAAAAALLGDLDPAAVAFVAAHTTVPGRFEVIDQAPLTIIDGAHNADGAHHLAQALAAVADGRPIVLCLSILEDKDAATMLRELTPQAAGLVLTAATTPRALSPSTLASLARQVGWEGEPLVVPEPHAALAAARDLAGPDGIAVAAGSLYLLADLLRPIGAPGSTL</sequence>